<sequence length="135" mass="14217">MVGLVAVIFEAAEADRFTFVDQDVVVAQKIVSKAGVRKVDLASVTPSARALKLAEGTGLDDLLCQLYLDESRAILNVKGRHIVTVDNRGFQGTGAGVDMSNIGPRSEGRAMLLPSIPTRQPGESARASASRPASP</sequence>
<evidence type="ECO:0000256" key="1">
    <source>
        <dbReference type="SAM" id="MobiDB-lite"/>
    </source>
</evidence>
<organism evidence="3 4">
    <name type="scientific">Allocatelliglobosispora scoriae</name>
    <dbReference type="NCBI Taxonomy" id="643052"/>
    <lineage>
        <taxon>Bacteria</taxon>
        <taxon>Bacillati</taxon>
        <taxon>Actinomycetota</taxon>
        <taxon>Actinomycetes</taxon>
        <taxon>Micromonosporales</taxon>
        <taxon>Micromonosporaceae</taxon>
        <taxon>Allocatelliglobosispora</taxon>
    </lineage>
</organism>
<proteinExistence type="predicted"/>
<name>A0A841BYW6_9ACTN</name>
<reference evidence="3 4" key="1">
    <citation type="submission" date="2020-08" db="EMBL/GenBank/DDBJ databases">
        <title>Sequencing the genomes of 1000 actinobacteria strains.</title>
        <authorList>
            <person name="Klenk H.-P."/>
        </authorList>
    </citation>
    <scope>NUCLEOTIDE SEQUENCE [LARGE SCALE GENOMIC DNA]</scope>
    <source>
        <strain evidence="3 4">DSM 45362</strain>
    </source>
</reference>
<accession>A0A841BYW6</accession>
<comment type="caution">
    <text evidence="3">The sequence shown here is derived from an EMBL/GenBank/DDBJ whole genome shotgun (WGS) entry which is preliminary data.</text>
</comment>
<feature type="compositionally biased region" description="Low complexity" evidence="1">
    <location>
        <begin position="124"/>
        <end position="135"/>
    </location>
</feature>
<protein>
    <submittedName>
        <fullName evidence="3">F420-0:gamma-glutamyl ligase</fullName>
    </submittedName>
</protein>
<keyword evidence="4" id="KW-1185">Reference proteome</keyword>
<gene>
    <name evidence="3" type="ORF">F4553_005289</name>
</gene>
<dbReference type="PANTHER" id="PTHR47917:SF1">
    <property type="entry name" value="COENZYME F420:L-GLUTAMATE LIGASE"/>
    <property type="match status" value="1"/>
</dbReference>
<evidence type="ECO:0000313" key="3">
    <source>
        <dbReference type="EMBL" id="MBB5871910.1"/>
    </source>
</evidence>
<dbReference type="SUPFAM" id="SSF144010">
    <property type="entry name" value="CofE-like"/>
    <property type="match status" value="1"/>
</dbReference>
<evidence type="ECO:0000259" key="2">
    <source>
        <dbReference type="Pfam" id="PF01996"/>
    </source>
</evidence>
<feature type="region of interest" description="Disordered" evidence="1">
    <location>
        <begin position="89"/>
        <end position="135"/>
    </location>
</feature>
<dbReference type="Pfam" id="PF01996">
    <property type="entry name" value="F420_ligase"/>
    <property type="match status" value="1"/>
</dbReference>
<dbReference type="PANTHER" id="PTHR47917">
    <property type="match status" value="1"/>
</dbReference>
<dbReference type="EMBL" id="JACHMN010000002">
    <property type="protein sequence ID" value="MBB5871910.1"/>
    <property type="molecule type" value="Genomic_DNA"/>
</dbReference>
<dbReference type="GO" id="GO:0052618">
    <property type="term" value="F:coenzyme F420-0:L-glutamate ligase activity"/>
    <property type="evidence" value="ECO:0007669"/>
    <property type="project" value="TreeGrafter"/>
</dbReference>
<feature type="domain" description="Coenzyme F420:L-glutamate ligase-like" evidence="2">
    <location>
        <begin position="4"/>
        <end position="118"/>
    </location>
</feature>
<dbReference type="InterPro" id="IPR002847">
    <property type="entry name" value="F420-0_gamma-glut_ligase-dom"/>
</dbReference>
<evidence type="ECO:0000313" key="4">
    <source>
        <dbReference type="Proteomes" id="UP000587527"/>
    </source>
</evidence>
<keyword evidence="3" id="KW-0436">Ligase</keyword>
<dbReference type="AlphaFoldDB" id="A0A841BYW6"/>
<dbReference type="Proteomes" id="UP000587527">
    <property type="component" value="Unassembled WGS sequence"/>
</dbReference>
<dbReference type="Gene3D" id="3.90.1660.10">
    <property type="entry name" value="CofE-like domain"/>
    <property type="match status" value="1"/>
</dbReference>